<dbReference type="Proteomes" id="UP000649345">
    <property type="component" value="Unassembled WGS sequence"/>
</dbReference>
<evidence type="ECO:0000256" key="2">
    <source>
        <dbReference type="ARBA" id="ARBA00022448"/>
    </source>
</evidence>
<evidence type="ECO:0000259" key="8">
    <source>
        <dbReference type="PROSITE" id="PS51101"/>
    </source>
</evidence>
<dbReference type="InterPro" id="IPR004720">
    <property type="entry name" value="PTS_IIB_sorbose-sp"/>
</dbReference>
<reference evidence="9" key="1">
    <citation type="submission" date="2020-08" db="EMBL/GenBank/DDBJ databases">
        <title>Genome public.</title>
        <authorList>
            <person name="Liu C."/>
            <person name="Sun Q."/>
        </authorList>
    </citation>
    <scope>NUCLEOTIDE SEQUENCE</scope>
    <source>
        <strain evidence="9">NSJ-68</strain>
    </source>
</reference>
<dbReference type="PROSITE" id="PS51101">
    <property type="entry name" value="PTS_EIIB_TYPE_4"/>
    <property type="match status" value="1"/>
</dbReference>
<keyword evidence="4 9" id="KW-0762">Sugar transport</keyword>
<evidence type="ECO:0000256" key="3">
    <source>
        <dbReference type="ARBA" id="ARBA00022490"/>
    </source>
</evidence>
<dbReference type="GO" id="GO:0009401">
    <property type="term" value="P:phosphoenolpyruvate-dependent sugar phosphotransferase system"/>
    <property type="evidence" value="ECO:0007669"/>
    <property type="project" value="UniProtKB-KW"/>
</dbReference>
<feature type="domain" description="PTS EIIB type-4" evidence="8">
    <location>
        <begin position="1"/>
        <end position="166"/>
    </location>
</feature>
<evidence type="ECO:0000313" key="9">
    <source>
        <dbReference type="EMBL" id="MBC5659219.1"/>
    </source>
</evidence>
<dbReference type="Gene3D" id="3.40.35.10">
    <property type="entry name" value="Phosphotransferase system, sorbose subfamily IIB component"/>
    <property type="match status" value="1"/>
</dbReference>
<dbReference type="AlphaFoldDB" id="A0A923LBL9"/>
<gene>
    <name evidence="9" type="ORF">H8S44_05470</name>
</gene>
<comment type="subcellular location">
    <subcellularLocation>
        <location evidence="1">Cytoplasm</location>
    </subcellularLocation>
</comment>
<dbReference type="EMBL" id="JACOOR010000003">
    <property type="protein sequence ID" value="MBC5659219.1"/>
    <property type="molecule type" value="Genomic_DNA"/>
</dbReference>
<accession>A0A923LBL9</accession>
<evidence type="ECO:0000256" key="4">
    <source>
        <dbReference type="ARBA" id="ARBA00022597"/>
    </source>
</evidence>
<evidence type="ECO:0000256" key="1">
    <source>
        <dbReference type="ARBA" id="ARBA00004496"/>
    </source>
</evidence>
<evidence type="ECO:0000256" key="7">
    <source>
        <dbReference type="ARBA" id="ARBA00022777"/>
    </source>
</evidence>
<dbReference type="InterPro" id="IPR036667">
    <property type="entry name" value="PTS_IIB_sorbose-sp_sf"/>
</dbReference>
<keyword evidence="3" id="KW-0963">Cytoplasm</keyword>
<protein>
    <submittedName>
        <fullName evidence="9">PTS sugar transporter subunit IIB</fullName>
    </submittedName>
</protein>
<keyword evidence="5" id="KW-0808">Transferase</keyword>
<dbReference type="Pfam" id="PF03830">
    <property type="entry name" value="PTSIIB_sorb"/>
    <property type="match status" value="1"/>
</dbReference>
<evidence type="ECO:0000313" key="10">
    <source>
        <dbReference type="Proteomes" id="UP000649345"/>
    </source>
</evidence>
<dbReference type="RefSeq" id="WP_186871630.1">
    <property type="nucleotide sequence ID" value="NZ_JACOOR010000003.1"/>
</dbReference>
<keyword evidence="7" id="KW-0418">Kinase</keyword>
<evidence type="ECO:0000256" key="5">
    <source>
        <dbReference type="ARBA" id="ARBA00022679"/>
    </source>
</evidence>
<sequence>MGQLALVRIDARLIHGQVCTQWLYRTGAKKIYIIDDTIAKDDFLSQIFYMATPVGTQLEVITAEEAGKRWQEDQLGSVEPIFILFKGMKMAHKAYYAGFKYPALQVGSIGGGVGRKNVLGPISFSDEDAKMFDEMVKDGLDGYFQPVPEDKKTSWADVKAKHYPEL</sequence>
<dbReference type="GO" id="GO:0008982">
    <property type="term" value="F:protein-N(PI)-phosphohistidine-sugar phosphotransferase activity"/>
    <property type="evidence" value="ECO:0007669"/>
    <property type="project" value="InterPro"/>
</dbReference>
<dbReference type="GO" id="GO:0016301">
    <property type="term" value="F:kinase activity"/>
    <property type="evidence" value="ECO:0007669"/>
    <property type="project" value="UniProtKB-KW"/>
</dbReference>
<comment type="caution">
    <text evidence="9">The sequence shown here is derived from an EMBL/GenBank/DDBJ whole genome shotgun (WGS) entry which is preliminary data.</text>
</comment>
<keyword evidence="10" id="KW-1185">Reference proteome</keyword>
<name>A0A923LBL9_9FIRM</name>
<dbReference type="GO" id="GO:0005737">
    <property type="term" value="C:cytoplasm"/>
    <property type="evidence" value="ECO:0007669"/>
    <property type="project" value="UniProtKB-SubCell"/>
</dbReference>
<proteinExistence type="predicted"/>
<evidence type="ECO:0000256" key="6">
    <source>
        <dbReference type="ARBA" id="ARBA00022683"/>
    </source>
</evidence>
<dbReference type="SUPFAM" id="SSF52728">
    <property type="entry name" value="PTS IIb component"/>
    <property type="match status" value="1"/>
</dbReference>
<organism evidence="9 10">
    <name type="scientific">Anaerosacchariphilus hominis</name>
    <dbReference type="NCBI Taxonomy" id="2763017"/>
    <lineage>
        <taxon>Bacteria</taxon>
        <taxon>Bacillati</taxon>
        <taxon>Bacillota</taxon>
        <taxon>Clostridia</taxon>
        <taxon>Lachnospirales</taxon>
        <taxon>Lachnospiraceae</taxon>
        <taxon>Anaerosacchariphilus</taxon>
    </lineage>
</organism>
<keyword evidence="6" id="KW-0598">Phosphotransferase system</keyword>
<keyword evidence="2" id="KW-0813">Transport</keyword>